<evidence type="ECO:0000313" key="2">
    <source>
        <dbReference type="Proteomes" id="UP000027980"/>
    </source>
</evidence>
<protein>
    <submittedName>
        <fullName evidence="1">Uncharacterized protein</fullName>
    </submittedName>
</protein>
<reference evidence="1 2" key="1">
    <citation type="submission" date="2014-07" db="EMBL/GenBank/DDBJ databases">
        <title>Complete genome sequence of a moderately halophilic bacterium Terribacillus aidingensis MP602, isolated from Cryptomeria fortunei in Tianmu mountain in China.</title>
        <authorList>
            <person name="Wang Y."/>
            <person name="Lu P."/>
            <person name="Zhang L."/>
        </authorList>
    </citation>
    <scope>NUCLEOTIDE SEQUENCE [LARGE SCALE GENOMIC DNA]</scope>
    <source>
        <strain evidence="1 2">MP602</strain>
    </source>
</reference>
<accession>A0A075LGU3</accession>
<dbReference type="GeneID" id="34221830"/>
<sequence>MRYIFSLENAEDYDTYHTISEQFKEKLSAYQSVLQTKYKLVDLPKAIVWTTPELATSVFSEVPIPAFTSKNIIYMTPDLSAWKALFIEQLEGQDHPEIKAFYEQISINQVLAIAGHELTHHSDLFLDEFEDDREDGIWFEEGMCDYLSRKHLLEEREFEELTYIEYKLIRIFNDKYGNHSLEAFGSSSYGGSLTSIMYDYWRSGFTVKYLVEKKFQNDEMKVFEEYHKWYREGRKVTLLKYFGVEELFE</sequence>
<dbReference type="OrthoDB" id="2354703at2"/>
<proteinExistence type="predicted"/>
<name>A0A075LGU3_9BACI</name>
<organism evidence="1 2">
    <name type="scientific">Terribacillus saccharophilus</name>
    <dbReference type="NCBI Taxonomy" id="361277"/>
    <lineage>
        <taxon>Bacteria</taxon>
        <taxon>Bacillati</taxon>
        <taxon>Bacillota</taxon>
        <taxon>Bacilli</taxon>
        <taxon>Bacillales</taxon>
        <taxon>Bacillaceae</taxon>
        <taxon>Terribacillus</taxon>
    </lineage>
</organism>
<evidence type="ECO:0000313" key="1">
    <source>
        <dbReference type="EMBL" id="AIF65890.1"/>
    </source>
</evidence>
<dbReference type="EMBL" id="CP008876">
    <property type="protein sequence ID" value="AIF65890.1"/>
    <property type="molecule type" value="Genomic_DNA"/>
</dbReference>
<dbReference type="HOGENOM" id="CLU_1115373_0_0_9"/>
<dbReference type="Proteomes" id="UP000027980">
    <property type="component" value="Chromosome"/>
</dbReference>
<gene>
    <name evidence="1" type="ORF">GZ22_04090</name>
</gene>
<dbReference type="RefSeq" id="WP_038558879.1">
    <property type="nucleotide sequence ID" value="NZ_CP008876.1"/>
</dbReference>
<dbReference type="KEGG" id="tap:GZ22_04090"/>
<dbReference type="AlphaFoldDB" id="A0A075LGU3"/>